<keyword evidence="2" id="KW-1185">Reference proteome</keyword>
<dbReference type="RefSeq" id="WP_139838721.1">
    <property type="nucleotide sequence ID" value="NZ_FWFQ01000049.1"/>
</dbReference>
<accession>A0A1Y5TUE0</accession>
<gene>
    <name evidence="1" type="ORF">PSA7680_03611</name>
</gene>
<evidence type="ECO:0000313" key="1">
    <source>
        <dbReference type="EMBL" id="SLN68423.1"/>
    </source>
</evidence>
<protein>
    <submittedName>
        <fullName evidence="1">Uncharacterized protein</fullName>
    </submittedName>
</protein>
<sequence>MSSSSQPGVQASQAKVSVGVVSRRQIQAQVLRLAFPQPERGGASEKKLQRNLFHDLWDRPRLKRWPARFAIRQALTRAQEADLQRELAAIETEFGRRSCRA</sequence>
<evidence type="ECO:0000313" key="2">
    <source>
        <dbReference type="Proteomes" id="UP000193409"/>
    </source>
</evidence>
<dbReference type="Proteomes" id="UP000193409">
    <property type="component" value="Unassembled WGS sequence"/>
</dbReference>
<dbReference type="AlphaFoldDB" id="A0A1Y5TUE0"/>
<proteinExistence type="predicted"/>
<organism evidence="1 2">
    <name type="scientific">Pseudoruegeria aquimaris</name>
    <dbReference type="NCBI Taxonomy" id="393663"/>
    <lineage>
        <taxon>Bacteria</taxon>
        <taxon>Pseudomonadati</taxon>
        <taxon>Pseudomonadota</taxon>
        <taxon>Alphaproteobacteria</taxon>
        <taxon>Rhodobacterales</taxon>
        <taxon>Roseobacteraceae</taxon>
        <taxon>Pseudoruegeria</taxon>
    </lineage>
</organism>
<dbReference type="EMBL" id="FWFQ01000049">
    <property type="protein sequence ID" value="SLN68423.1"/>
    <property type="molecule type" value="Genomic_DNA"/>
</dbReference>
<name>A0A1Y5TUE0_9RHOB</name>
<reference evidence="1 2" key="1">
    <citation type="submission" date="2017-03" db="EMBL/GenBank/DDBJ databases">
        <authorList>
            <person name="Afonso C.L."/>
            <person name="Miller P.J."/>
            <person name="Scott M.A."/>
            <person name="Spackman E."/>
            <person name="Goraichik I."/>
            <person name="Dimitrov K.M."/>
            <person name="Suarez D.L."/>
            <person name="Swayne D.E."/>
        </authorList>
    </citation>
    <scope>NUCLEOTIDE SEQUENCE [LARGE SCALE GENOMIC DNA]</scope>
    <source>
        <strain evidence="1 2">CECT 7680</strain>
    </source>
</reference>